<organism evidence="3 4">
    <name type="scientific">Actinoallomurus spadix</name>
    <dbReference type="NCBI Taxonomy" id="79912"/>
    <lineage>
        <taxon>Bacteria</taxon>
        <taxon>Bacillati</taxon>
        <taxon>Actinomycetota</taxon>
        <taxon>Actinomycetes</taxon>
        <taxon>Streptosporangiales</taxon>
        <taxon>Thermomonosporaceae</taxon>
        <taxon>Actinoallomurus</taxon>
    </lineage>
</organism>
<evidence type="ECO:0000256" key="1">
    <source>
        <dbReference type="SAM" id="SignalP"/>
    </source>
</evidence>
<feature type="domain" description="DUF642" evidence="2">
    <location>
        <begin position="44"/>
        <end position="203"/>
    </location>
</feature>
<sequence>MALPSTLSPRVTRTVTALPAVAALAVCMTAARPAQAQVAPMSAFSNGGFENPVVPANGFTTFTGGSDIGAWRVVSGNVDVIGSGFWQAAEGNQSIDLDGDMAGAIEQSVPTRLGGCYNLTFSLAGNPDGGPALKRGYVRVAQRGFGHSSSQRNFAFDTTGKTRADMGYVSQRLRFRALGSSVTLTFGSATAGAFGPVVDGVSITPTHPMDCRFGHI</sequence>
<dbReference type="NCBIfam" id="TIGR04362">
    <property type="entry name" value="choice_anch_C"/>
    <property type="match status" value="1"/>
</dbReference>
<comment type="caution">
    <text evidence="3">The sequence shown here is derived from an EMBL/GenBank/DDBJ whole genome shotgun (WGS) entry which is preliminary data.</text>
</comment>
<dbReference type="InterPro" id="IPR027576">
    <property type="entry name" value="Choice_anch_C_dom"/>
</dbReference>
<evidence type="ECO:0000313" key="3">
    <source>
        <dbReference type="EMBL" id="GAA0328819.1"/>
    </source>
</evidence>
<evidence type="ECO:0000313" key="4">
    <source>
        <dbReference type="Proteomes" id="UP001501822"/>
    </source>
</evidence>
<dbReference type="RefSeq" id="WP_252811441.1">
    <property type="nucleotide sequence ID" value="NZ_BAAABM010000014.1"/>
</dbReference>
<feature type="signal peptide" evidence="1">
    <location>
        <begin position="1"/>
        <end position="36"/>
    </location>
</feature>
<keyword evidence="1" id="KW-0732">Signal</keyword>
<feature type="chain" id="PRO_5046533171" description="DUF642 domain-containing protein" evidence="1">
    <location>
        <begin position="37"/>
        <end position="216"/>
    </location>
</feature>
<dbReference type="Pfam" id="PF04862">
    <property type="entry name" value="DUF642"/>
    <property type="match status" value="1"/>
</dbReference>
<dbReference type="EMBL" id="BAAABM010000014">
    <property type="protein sequence ID" value="GAA0328819.1"/>
    <property type="molecule type" value="Genomic_DNA"/>
</dbReference>
<gene>
    <name evidence="3" type="ORF">GCM10010151_18340</name>
</gene>
<dbReference type="Gene3D" id="2.60.120.260">
    <property type="entry name" value="Galactose-binding domain-like"/>
    <property type="match status" value="1"/>
</dbReference>
<protein>
    <recommendedName>
        <fullName evidence="2">DUF642 domain-containing protein</fullName>
    </recommendedName>
</protein>
<keyword evidence="4" id="KW-1185">Reference proteome</keyword>
<proteinExistence type="predicted"/>
<evidence type="ECO:0000259" key="2">
    <source>
        <dbReference type="Pfam" id="PF04862"/>
    </source>
</evidence>
<dbReference type="Proteomes" id="UP001501822">
    <property type="component" value="Unassembled WGS sequence"/>
</dbReference>
<dbReference type="InterPro" id="IPR006946">
    <property type="entry name" value="DGR2-like_dom"/>
</dbReference>
<name>A0ABN0W9H4_9ACTN</name>
<reference evidence="3 4" key="1">
    <citation type="journal article" date="2019" name="Int. J. Syst. Evol. Microbiol.">
        <title>The Global Catalogue of Microorganisms (GCM) 10K type strain sequencing project: providing services to taxonomists for standard genome sequencing and annotation.</title>
        <authorList>
            <consortium name="The Broad Institute Genomics Platform"/>
            <consortium name="The Broad Institute Genome Sequencing Center for Infectious Disease"/>
            <person name="Wu L."/>
            <person name="Ma J."/>
        </authorList>
    </citation>
    <scope>NUCLEOTIDE SEQUENCE [LARGE SCALE GENOMIC DNA]</scope>
    <source>
        <strain evidence="3 4">JCM 3146</strain>
    </source>
</reference>
<accession>A0ABN0W9H4</accession>